<keyword evidence="9" id="KW-0804">Transcription</keyword>
<dbReference type="GO" id="GO:0005634">
    <property type="term" value="C:nucleus"/>
    <property type="evidence" value="ECO:0007669"/>
    <property type="project" value="UniProtKB-SubCell"/>
</dbReference>
<dbReference type="PANTHER" id="PTHR23235">
    <property type="entry name" value="KRUEPPEL-LIKE TRANSCRIPTION FACTOR"/>
    <property type="match status" value="1"/>
</dbReference>
<dbReference type="AlphaFoldDB" id="A0AAE1BSZ9"/>
<feature type="domain" description="C2H2-type" evidence="12">
    <location>
        <begin position="29"/>
        <end position="56"/>
    </location>
</feature>
<gene>
    <name evidence="13" type="ORF">Pcinc_037338</name>
</gene>
<dbReference type="SMART" id="SM00355">
    <property type="entry name" value="ZnF_C2H2"/>
    <property type="match status" value="3"/>
</dbReference>
<reference evidence="13" key="1">
    <citation type="submission" date="2023-10" db="EMBL/GenBank/DDBJ databases">
        <title>Genome assemblies of two species of porcelain crab, Petrolisthes cinctipes and Petrolisthes manimaculis (Anomura: Porcellanidae).</title>
        <authorList>
            <person name="Angst P."/>
        </authorList>
    </citation>
    <scope>NUCLEOTIDE SEQUENCE</scope>
    <source>
        <strain evidence="13">PB745_01</strain>
        <tissue evidence="13">Gill</tissue>
    </source>
</reference>
<evidence type="ECO:0000256" key="8">
    <source>
        <dbReference type="ARBA" id="ARBA00023125"/>
    </source>
</evidence>
<evidence type="ECO:0000256" key="11">
    <source>
        <dbReference type="PROSITE-ProRule" id="PRU00042"/>
    </source>
</evidence>
<evidence type="ECO:0000256" key="3">
    <source>
        <dbReference type="ARBA" id="ARBA00022723"/>
    </source>
</evidence>
<evidence type="ECO:0000259" key="12">
    <source>
        <dbReference type="PROSITE" id="PS50157"/>
    </source>
</evidence>
<comment type="caution">
    <text evidence="13">The sequence shown here is derived from an EMBL/GenBank/DDBJ whole genome shotgun (WGS) entry which is preliminary data.</text>
</comment>
<evidence type="ECO:0000313" key="14">
    <source>
        <dbReference type="Proteomes" id="UP001286313"/>
    </source>
</evidence>
<comment type="similarity">
    <text evidence="2">Belongs to the krueppel C2H2-type zinc-finger protein family.</text>
</comment>
<keyword evidence="5 11" id="KW-0863">Zinc-finger</keyword>
<dbReference type="GO" id="GO:0000981">
    <property type="term" value="F:DNA-binding transcription factor activity, RNA polymerase II-specific"/>
    <property type="evidence" value="ECO:0007669"/>
    <property type="project" value="TreeGrafter"/>
</dbReference>
<evidence type="ECO:0000256" key="5">
    <source>
        <dbReference type="ARBA" id="ARBA00022771"/>
    </source>
</evidence>
<evidence type="ECO:0000256" key="7">
    <source>
        <dbReference type="ARBA" id="ARBA00023015"/>
    </source>
</evidence>
<keyword evidence="3" id="KW-0479">Metal-binding</keyword>
<keyword evidence="4" id="KW-0677">Repeat</keyword>
<proteinExistence type="inferred from homology"/>
<protein>
    <recommendedName>
        <fullName evidence="12">C2H2-type domain-containing protein</fullName>
    </recommendedName>
</protein>
<comment type="subcellular location">
    <subcellularLocation>
        <location evidence="1">Nucleus</location>
    </subcellularLocation>
</comment>
<dbReference type="GO" id="GO:0000978">
    <property type="term" value="F:RNA polymerase II cis-regulatory region sequence-specific DNA binding"/>
    <property type="evidence" value="ECO:0007669"/>
    <property type="project" value="TreeGrafter"/>
</dbReference>
<keyword evidence="14" id="KW-1185">Reference proteome</keyword>
<keyword evidence="6" id="KW-0862">Zinc</keyword>
<dbReference type="FunFam" id="3.30.160.60:FF:000145">
    <property type="entry name" value="Zinc finger protein 574"/>
    <property type="match status" value="1"/>
</dbReference>
<keyword evidence="8" id="KW-0238">DNA-binding</keyword>
<dbReference type="Proteomes" id="UP001286313">
    <property type="component" value="Unassembled WGS sequence"/>
</dbReference>
<dbReference type="InterPro" id="IPR036236">
    <property type="entry name" value="Znf_C2H2_sf"/>
</dbReference>
<keyword evidence="10" id="KW-0539">Nucleus</keyword>
<dbReference type="FunFam" id="3.30.160.60:FF:000075">
    <property type="entry name" value="Putative zinc finger protein 536"/>
    <property type="match status" value="1"/>
</dbReference>
<evidence type="ECO:0000256" key="9">
    <source>
        <dbReference type="ARBA" id="ARBA00023163"/>
    </source>
</evidence>
<organism evidence="13 14">
    <name type="scientific">Petrolisthes cinctipes</name>
    <name type="common">Flat porcelain crab</name>
    <dbReference type="NCBI Taxonomy" id="88211"/>
    <lineage>
        <taxon>Eukaryota</taxon>
        <taxon>Metazoa</taxon>
        <taxon>Ecdysozoa</taxon>
        <taxon>Arthropoda</taxon>
        <taxon>Crustacea</taxon>
        <taxon>Multicrustacea</taxon>
        <taxon>Malacostraca</taxon>
        <taxon>Eumalacostraca</taxon>
        <taxon>Eucarida</taxon>
        <taxon>Decapoda</taxon>
        <taxon>Pleocyemata</taxon>
        <taxon>Anomura</taxon>
        <taxon>Galatheoidea</taxon>
        <taxon>Porcellanidae</taxon>
        <taxon>Petrolisthes</taxon>
    </lineage>
</organism>
<evidence type="ECO:0000256" key="2">
    <source>
        <dbReference type="ARBA" id="ARBA00006991"/>
    </source>
</evidence>
<keyword evidence="7" id="KW-0805">Transcription regulation</keyword>
<dbReference type="InterPro" id="IPR013087">
    <property type="entry name" value="Znf_C2H2_type"/>
</dbReference>
<name>A0AAE1BSZ9_PETCI</name>
<dbReference type="EMBL" id="JAWQEG010005918">
    <property type="protein sequence ID" value="KAK3856328.1"/>
    <property type="molecule type" value="Genomic_DNA"/>
</dbReference>
<dbReference type="GO" id="GO:0008270">
    <property type="term" value="F:zinc ion binding"/>
    <property type="evidence" value="ECO:0007669"/>
    <property type="project" value="UniProtKB-KW"/>
</dbReference>
<accession>A0AAE1BSZ9</accession>
<evidence type="ECO:0000256" key="4">
    <source>
        <dbReference type="ARBA" id="ARBA00022737"/>
    </source>
</evidence>
<feature type="domain" description="C2H2-type" evidence="12">
    <location>
        <begin position="57"/>
        <end position="79"/>
    </location>
</feature>
<evidence type="ECO:0000256" key="6">
    <source>
        <dbReference type="ARBA" id="ARBA00022833"/>
    </source>
</evidence>
<evidence type="ECO:0000256" key="1">
    <source>
        <dbReference type="ARBA" id="ARBA00004123"/>
    </source>
</evidence>
<dbReference type="Gene3D" id="3.30.160.60">
    <property type="entry name" value="Classic Zinc Finger"/>
    <property type="match status" value="2"/>
</dbReference>
<evidence type="ECO:0000256" key="10">
    <source>
        <dbReference type="ARBA" id="ARBA00023242"/>
    </source>
</evidence>
<dbReference type="PROSITE" id="PS50157">
    <property type="entry name" value="ZINC_FINGER_C2H2_2"/>
    <property type="match status" value="2"/>
</dbReference>
<evidence type="ECO:0000313" key="13">
    <source>
        <dbReference type="EMBL" id="KAK3856328.1"/>
    </source>
</evidence>
<dbReference type="SUPFAM" id="SSF57667">
    <property type="entry name" value="beta-beta-alpha zinc fingers"/>
    <property type="match status" value="1"/>
</dbReference>
<sequence length="146" mass="16332">MREGEGGLDVGKVAAAAAAAAAAANREVHTCPICGYTTLKRDHLKEHQRTHTGEKPYCCPYCPHRTAKSSNLARHLRSHITTHYTCPRCPFLSTNYTAFKKHSCPETSLLQITNKLQSDSSQVFFRQGSSSYTKMYILLYCKWSTS</sequence>
<dbReference type="Pfam" id="PF00096">
    <property type="entry name" value="zf-C2H2"/>
    <property type="match status" value="2"/>
</dbReference>
<dbReference type="PANTHER" id="PTHR23235:SF164">
    <property type="entry name" value="C2H2-TYPE DOMAIN-CONTAINING PROTEIN"/>
    <property type="match status" value="1"/>
</dbReference>